<proteinExistence type="predicted"/>
<dbReference type="CDD" id="cd03413">
    <property type="entry name" value="CbiK_C"/>
    <property type="match status" value="1"/>
</dbReference>
<name>A0A9D2MN95_9FIRM</name>
<protein>
    <submittedName>
        <fullName evidence="3">Sirohydrochlorin cobaltochelatase</fullName>
    </submittedName>
</protein>
<evidence type="ECO:0000313" key="4">
    <source>
        <dbReference type="Proteomes" id="UP000823921"/>
    </source>
</evidence>
<gene>
    <name evidence="3" type="ORF">H9712_09705</name>
</gene>
<dbReference type="Proteomes" id="UP000823921">
    <property type="component" value="Unassembled WGS sequence"/>
</dbReference>
<organism evidence="3 4">
    <name type="scientific">Candidatus Flavonifractor intestinigallinarum</name>
    <dbReference type="NCBI Taxonomy" id="2838586"/>
    <lineage>
        <taxon>Bacteria</taxon>
        <taxon>Bacillati</taxon>
        <taxon>Bacillota</taxon>
        <taxon>Clostridia</taxon>
        <taxon>Eubacteriales</taxon>
        <taxon>Oscillospiraceae</taxon>
        <taxon>Flavonifractor</taxon>
    </lineage>
</organism>
<dbReference type="PIRSF" id="PIRSF033579">
    <property type="entry name" value="Anaer_Co_chel"/>
    <property type="match status" value="1"/>
</dbReference>
<evidence type="ECO:0000256" key="1">
    <source>
        <dbReference type="PIRSR" id="PIRSR033579-1"/>
    </source>
</evidence>
<reference evidence="3" key="2">
    <citation type="submission" date="2021-04" db="EMBL/GenBank/DDBJ databases">
        <authorList>
            <person name="Gilroy R."/>
        </authorList>
    </citation>
    <scope>NUCLEOTIDE SEQUENCE</scope>
    <source>
        <strain evidence="3">CHK192-8294</strain>
    </source>
</reference>
<feature type="binding site" evidence="2">
    <location>
        <position position="145"/>
    </location>
    <ligand>
        <name>Co(2+)</name>
        <dbReference type="ChEBI" id="CHEBI:48828"/>
    </ligand>
</feature>
<feature type="active site" description="Proton acceptor" evidence="1">
    <location>
        <position position="145"/>
    </location>
</feature>
<dbReference type="GO" id="GO:0046872">
    <property type="term" value="F:metal ion binding"/>
    <property type="evidence" value="ECO:0007669"/>
    <property type="project" value="UniProtKB-KW"/>
</dbReference>
<accession>A0A9D2MN95</accession>
<comment type="caution">
    <text evidence="3">The sequence shown here is derived from an EMBL/GenBank/DDBJ whole genome shotgun (WGS) entry which is preliminary data.</text>
</comment>
<reference evidence="3" key="1">
    <citation type="journal article" date="2021" name="PeerJ">
        <title>Extensive microbial diversity within the chicken gut microbiome revealed by metagenomics and culture.</title>
        <authorList>
            <person name="Gilroy R."/>
            <person name="Ravi A."/>
            <person name="Getino M."/>
            <person name="Pursley I."/>
            <person name="Horton D.L."/>
            <person name="Alikhan N.F."/>
            <person name="Baker D."/>
            <person name="Gharbi K."/>
            <person name="Hall N."/>
            <person name="Watson M."/>
            <person name="Adriaenssens E.M."/>
            <person name="Foster-Nyarko E."/>
            <person name="Jarju S."/>
            <person name="Secka A."/>
            <person name="Antonio M."/>
            <person name="Oren A."/>
            <person name="Chaudhuri R.R."/>
            <person name="La Ragione R."/>
            <person name="Hildebrand F."/>
            <person name="Pallen M.J."/>
        </authorList>
    </citation>
    <scope>NUCLEOTIDE SEQUENCE</scope>
    <source>
        <strain evidence="3">CHK192-8294</strain>
    </source>
</reference>
<dbReference type="Gene3D" id="3.40.50.1400">
    <property type="match status" value="2"/>
</dbReference>
<dbReference type="InterPro" id="IPR010388">
    <property type="entry name" value="Anaerobic_Co-chelatase"/>
</dbReference>
<feature type="binding site" evidence="2">
    <location>
        <position position="208"/>
    </location>
    <ligand>
        <name>Co(2+)</name>
        <dbReference type="ChEBI" id="CHEBI:48828"/>
    </ligand>
</feature>
<evidence type="ECO:0000313" key="3">
    <source>
        <dbReference type="EMBL" id="HJB81252.1"/>
    </source>
</evidence>
<dbReference type="AlphaFoldDB" id="A0A9D2MN95"/>
<keyword evidence="2" id="KW-0170">Cobalt</keyword>
<keyword evidence="2" id="KW-0479">Metal-binding</keyword>
<sequence length="261" mass="28704">MKPQALLAVSFGTSHRDTLEKTIAAIEKALAAAFPARTLRRAFTSGMILKKLQGEGTHIDDVPAALERLAAEGYTDVLVQPTHIMNGDEYDKMMALATPFEGRFEKLAFGRPLLTETGDYLDAVQALLHDLPEREEGKAILYMGHGTEHFANSCYALLEYVFRDLGRKDVVIGTVEGYPGFGEAVRRIKELGASRVELRPLMIVAGDHAKNDLAGEEEDSWKSLLEQEGYAVNCVLQGLGEFPSIQALFVKHAKEGEQLQA</sequence>
<dbReference type="Pfam" id="PF06180">
    <property type="entry name" value="CbiK"/>
    <property type="match status" value="1"/>
</dbReference>
<dbReference type="SUPFAM" id="SSF53800">
    <property type="entry name" value="Chelatase"/>
    <property type="match status" value="1"/>
</dbReference>
<dbReference type="GO" id="GO:0019251">
    <property type="term" value="P:anaerobic cobalamin biosynthetic process"/>
    <property type="evidence" value="ECO:0007669"/>
    <property type="project" value="InterPro"/>
</dbReference>
<dbReference type="GO" id="GO:0016852">
    <property type="term" value="F:sirohydrochlorin cobaltochelatase activity"/>
    <property type="evidence" value="ECO:0007669"/>
    <property type="project" value="InterPro"/>
</dbReference>
<dbReference type="EMBL" id="DWXO01000091">
    <property type="protein sequence ID" value="HJB81252.1"/>
    <property type="molecule type" value="Genomic_DNA"/>
</dbReference>
<evidence type="ECO:0000256" key="2">
    <source>
        <dbReference type="PIRSR" id="PIRSR033579-3"/>
    </source>
</evidence>
<feature type="binding site" evidence="2">
    <location>
        <position position="176"/>
    </location>
    <ligand>
        <name>Co(2+)</name>
        <dbReference type="ChEBI" id="CHEBI:48828"/>
    </ligand>
</feature>